<dbReference type="InterPro" id="IPR035441">
    <property type="entry name" value="TFIIS/LEDGF_dom_sf"/>
</dbReference>
<dbReference type="Gene3D" id="1.20.930.10">
    <property type="entry name" value="Conserved domain common to transcription factors TFIIS, elongin A, CRSP70"/>
    <property type="match status" value="1"/>
</dbReference>
<dbReference type="CDD" id="cd00183">
    <property type="entry name" value="TFIIS_I"/>
    <property type="match status" value="1"/>
</dbReference>
<reference evidence="6" key="1">
    <citation type="submission" date="2015-04" db="UniProtKB">
        <authorList>
            <consortium name="EnsemblPlants"/>
        </authorList>
    </citation>
    <scope>IDENTIFICATION</scope>
</reference>
<dbReference type="Pfam" id="PF08711">
    <property type="entry name" value="Med26"/>
    <property type="match status" value="1"/>
</dbReference>
<protein>
    <recommendedName>
        <fullName evidence="5">TFIIS N-terminal domain-containing protein</fullName>
    </recommendedName>
</protein>
<dbReference type="SMART" id="SM00509">
    <property type="entry name" value="TFS2N"/>
    <property type="match status" value="1"/>
</dbReference>
<dbReference type="InterPro" id="IPR017923">
    <property type="entry name" value="TFIIS_N"/>
</dbReference>
<dbReference type="Gramene" id="OPUNC10G05280.1">
    <property type="protein sequence ID" value="OPUNC10G05280.1"/>
    <property type="gene ID" value="OPUNC10G05280"/>
</dbReference>
<evidence type="ECO:0000256" key="3">
    <source>
        <dbReference type="PROSITE-ProRule" id="PRU00649"/>
    </source>
</evidence>
<dbReference type="PROSITE" id="PS51319">
    <property type="entry name" value="TFIIS_N"/>
    <property type="match status" value="1"/>
</dbReference>
<dbReference type="PANTHER" id="PTHR46554:SF5">
    <property type="entry name" value="OS10G0327400 PROTEIN"/>
    <property type="match status" value="1"/>
</dbReference>
<feature type="domain" description="TFIIS N-terminal" evidence="5">
    <location>
        <begin position="68"/>
        <end position="149"/>
    </location>
</feature>
<name>A0A0E0M6J6_ORYPU</name>
<dbReference type="EnsemblPlants" id="OPUNC10G05280.1">
    <property type="protein sequence ID" value="OPUNC10G05280.1"/>
    <property type="gene ID" value="OPUNC10G05280"/>
</dbReference>
<dbReference type="PANTHER" id="PTHR46554">
    <property type="entry name" value="MEDIATOR OF RNA POLYMERASE II TRANSCRIPTION SUBUNIT 26A-RELATED"/>
    <property type="match status" value="1"/>
</dbReference>
<evidence type="ECO:0000259" key="5">
    <source>
        <dbReference type="PROSITE" id="PS51319"/>
    </source>
</evidence>
<comment type="subcellular location">
    <subcellularLocation>
        <location evidence="1 3">Nucleus</location>
    </subcellularLocation>
</comment>
<evidence type="ECO:0000256" key="2">
    <source>
        <dbReference type="ARBA" id="ARBA00023242"/>
    </source>
</evidence>
<dbReference type="HOGENOM" id="CLU_097343_0_0_1"/>
<dbReference type="AlphaFoldDB" id="A0A0E0M6J6"/>
<dbReference type="InterPro" id="IPR003617">
    <property type="entry name" value="TFIIS/CRSP70_N_sub"/>
</dbReference>
<dbReference type="GO" id="GO:0005634">
    <property type="term" value="C:nucleus"/>
    <property type="evidence" value="ECO:0007669"/>
    <property type="project" value="UniProtKB-SubCell"/>
</dbReference>
<evidence type="ECO:0000256" key="1">
    <source>
        <dbReference type="ARBA" id="ARBA00004123"/>
    </source>
</evidence>
<dbReference type="OMA" id="PPLRMCR"/>
<dbReference type="STRING" id="4537.A0A0E0M6J6"/>
<organism evidence="6">
    <name type="scientific">Oryza punctata</name>
    <name type="common">Red rice</name>
    <dbReference type="NCBI Taxonomy" id="4537"/>
    <lineage>
        <taxon>Eukaryota</taxon>
        <taxon>Viridiplantae</taxon>
        <taxon>Streptophyta</taxon>
        <taxon>Embryophyta</taxon>
        <taxon>Tracheophyta</taxon>
        <taxon>Spermatophyta</taxon>
        <taxon>Magnoliopsida</taxon>
        <taxon>Liliopsida</taxon>
        <taxon>Poales</taxon>
        <taxon>Poaceae</taxon>
        <taxon>BOP clade</taxon>
        <taxon>Oryzoideae</taxon>
        <taxon>Oryzeae</taxon>
        <taxon>Oryzinae</taxon>
        <taxon>Oryza</taxon>
    </lineage>
</organism>
<evidence type="ECO:0000313" key="6">
    <source>
        <dbReference type="EnsemblPlants" id="OPUNC10G05280.1"/>
    </source>
</evidence>
<proteinExistence type="predicted"/>
<feature type="region of interest" description="Disordered" evidence="4">
    <location>
        <begin position="166"/>
        <end position="200"/>
    </location>
</feature>
<reference evidence="6" key="2">
    <citation type="submission" date="2018-05" db="EMBL/GenBank/DDBJ databases">
        <title>OpunRS2 (Oryza punctata Reference Sequence Version 2).</title>
        <authorList>
            <person name="Zhang J."/>
            <person name="Kudrna D."/>
            <person name="Lee S."/>
            <person name="Talag J."/>
            <person name="Welchert J."/>
            <person name="Wing R.A."/>
        </authorList>
    </citation>
    <scope>NUCLEOTIDE SEQUENCE [LARGE SCALE GENOMIC DNA]</scope>
</reference>
<keyword evidence="7" id="KW-1185">Reference proteome</keyword>
<sequence>MACGEAEAAVREMVRSMRAEQLDEAIGFATMELAGRDIPLEDMFRLCDEQDLRRANRPATGEIFGSGEEVENIKSKLKVGEDGRPSSDSSEKAVVELLHALQTVPMTFQTLEASKIGKTISGLRKHSSEQVRDLAAALYKNWKALVDEHLTRKPPALPTKNASALAAADRAKKANTPPAAHKPAPTVPRKKTASNRHEEAPALVDEAKLAAAKRKLQEGYEDTASAKKQRMIQVIDAPRTKVKSCRPLAVVEQRRITPAVAAVPPLRSMDV</sequence>
<accession>A0A0E0M6J6</accession>
<keyword evidence="2 3" id="KW-0539">Nucleus</keyword>
<dbReference type="SUPFAM" id="SSF47676">
    <property type="entry name" value="Conserved domain common to transcription factors TFIIS, elongin A, CRSP70"/>
    <property type="match status" value="1"/>
</dbReference>
<evidence type="ECO:0000313" key="7">
    <source>
        <dbReference type="Proteomes" id="UP000026962"/>
    </source>
</evidence>
<evidence type="ECO:0000256" key="4">
    <source>
        <dbReference type="SAM" id="MobiDB-lite"/>
    </source>
</evidence>
<dbReference type="Proteomes" id="UP000026962">
    <property type="component" value="Chromosome 10"/>
</dbReference>